<protein>
    <submittedName>
        <fullName evidence="2">Uncharacterized protein</fullName>
    </submittedName>
</protein>
<dbReference type="AlphaFoldDB" id="A0A1Q8R2K2"/>
<reference evidence="2 3" key="1">
    <citation type="submission" date="2016-09" db="EMBL/GenBank/DDBJ databases">
        <title>Complete genome of Desulfosporosinus sp. OL.</title>
        <authorList>
            <person name="Mardanov A."/>
            <person name="Beletsky A."/>
            <person name="Panova A."/>
            <person name="Karnachuk O."/>
            <person name="Ravin N."/>
        </authorList>
    </citation>
    <scope>NUCLEOTIDE SEQUENCE [LARGE SCALE GENOMIC DNA]</scope>
    <source>
        <strain evidence="2 3">OL</strain>
    </source>
</reference>
<gene>
    <name evidence="2" type="ORF">DSOL_0010</name>
</gene>
<evidence type="ECO:0000313" key="2">
    <source>
        <dbReference type="EMBL" id="OLN33832.1"/>
    </source>
</evidence>
<dbReference type="EMBL" id="MLBF01000001">
    <property type="protein sequence ID" value="OLN33832.1"/>
    <property type="molecule type" value="Genomic_DNA"/>
</dbReference>
<feature type="region of interest" description="Disordered" evidence="1">
    <location>
        <begin position="1"/>
        <end position="30"/>
    </location>
</feature>
<evidence type="ECO:0000313" key="3">
    <source>
        <dbReference type="Proteomes" id="UP000186102"/>
    </source>
</evidence>
<feature type="compositionally biased region" description="Basic and acidic residues" evidence="1">
    <location>
        <begin position="1"/>
        <end position="16"/>
    </location>
</feature>
<comment type="caution">
    <text evidence="2">The sequence shown here is derived from an EMBL/GenBank/DDBJ whole genome shotgun (WGS) entry which is preliminary data.</text>
</comment>
<sequence length="62" mass="7524">MRTLEQIREQNKRKDMLLTGMEEEPFPLSPEAYREGRELFENYIRPTARRVWARQLENGNLD</sequence>
<dbReference type="RefSeq" id="WP_075362862.1">
    <property type="nucleotide sequence ID" value="NZ_MLBF01000001.1"/>
</dbReference>
<keyword evidence="3" id="KW-1185">Reference proteome</keyword>
<accession>A0A1Q8R2K2</accession>
<evidence type="ECO:0000256" key="1">
    <source>
        <dbReference type="SAM" id="MobiDB-lite"/>
    </source>
</evidence>
<dbReference type="OrthoDB" id="9977549at2"/>
<dbReference type="Proteomes" id="UP000186102">
    <property type="component" value="Unassembled WGS sequence"/>
</dbReference>
<name>A0A1Q8R2K2_9FIRM</name>
<dbReference type="STRING" id="1888891.DSOL_0010"/>
<organism evidence="2 3">
    <name type="scientific">Desulfosporosinus metallidurans</name>
    <dbReference type="NCBI Taxonomy" id="1888891"/>
    <lineage>
        <taxon>Bacteria</taxon>
        <taxon>Bacillati</taxon>
        <taxon>Bacillota</taxon>
        <taxon>Clostridia</taxon>
        <taxon>Eubacteriales</taxon>
        <taxon>Desulfitobacteriaceae</taxon>
        <taxon>Desulfosporosinus</taxon>
    </lineage>
</organism>
<proteinExistence type="predicted"/>